<dbReference type="Proteomes" id="UP000649075">
    <property type="component" value="Unassembled WGS sequence"/>
</dbReference>
<reference evidence="1 2" key="1">
    <citation type="submission" date="2020-08" db="EMBL/GenBank/DDBJ databases">
        <authorList>
            <person name="Liu C."/>
            <person name="Sun Q."/>
        </authorList>
    </citation>
    <scope>NUCLEOTIDE SEQUENCE [LARGE SCALE GENOMIC DNA]</scope>
    <source>
        <strain evidence="1 2">L34</strain>
    </source>
</reference>
<proteinExistence type="predicted"/>
<dbReference type="EMBL" id="JACRWH010000013">
    <property type="protein sequence ID" value="MBC6012113.1"/>
    <property type="molecule type" value="Genomic_DNA"/>
</dbReference>
<sequence>MTKHPDPFTEAKGYNGPVMLIRADDDQVDEETCLRYAQGVSKYQVP</sequence>
<keyword evidence="2" id="KW-1185">Reference proteome</keyword>
<accession>A0ABR7KHA4</accession>
<dbReference type="RefSeq" id="WP_186998884.1">
    <property type="nucleotide sequence ID" value="NZ_JACRWH010000013.1"/>
</dbReference>
<organism evidence="1 2">
    <name type="scientific">Holdemanella hominis</name>
    <dbReference type="NCBI Taxonomy" id="2764327"/>
    <lineage>
        <taxon>Bacteria</taxon>
        <taxon>Bacillati</taxon>
        <taxon>Bacillota</taxon>
        <taxon>Erysipelotrichia</taxon>
        <taxon>Erysipelotrichales</taxon>
        <taxon>Erysipelotrichaceae</taxon>
        <taxon>Holdemanella</taxon>
    </lineage>
</organism>
<evidence type="ECO:0000313" key="1">
    <source>
        <dbReference type="EMBL" id="MBC6012113.1"/>
    </source>
</evidence>
<protein>
    <submittedName>
        <fullName evidence="1">Uncharacterized protein</fullName>
    </submittedName>
</protein>
<gene>
    <name evidence="1" type="ORF">H8911_05025</name>
</gene>
<evidence type="ECO:0000313" key="2">
    <source>
        <dbReference type="Proteomes" id="UP000649075"/>
    </source>
</evidence>
<name>A0ABR7KHA4_9FIRM</name>
<comment type="caution">
    <text evidence="1">The sequence shown here is derived from an EMBL/GenBank/DDBJ whole genome shotgun (WGS) entry which is preliminary data.</text>
</comment>